<feature type="transmembrane region" description="Helical" evidence="6">
    <location>
        <begin position="94"/>
        <end position="120"/>
    </location>
</feature>
<dbReference type="AlphaFoldDB" id="A0A0N0MDL4"/>
<comment type="subcellular location">
    <subcellularLocation>
        <location evidence="1">Membrane</location>
        <topology evidence="1">Multi-pass membrane protein</topology>
    </subcellularLocation>
</comment>
<gene>
    <name evidence="7" type="ORF">GLUCOINTEAF2_0203432</name>
</gene>
<keyword evidence="5 6" id="KW-0472">Membrane</keyword>
<dbReference type="InterPro" id="IPR045225">
    <property type="entry name" value="Uracil/uridine/allantoin_perm"/>
</dbReference>
<evidence type="ECO:0000256" key="4">
    <source>
        <dbReference type="ARBA" id="ARBA00022989"/>
    </source>
</evidence>
<dbReference type="PANTHER" id="PTHR30618:SF6">
    <property type="entry name" value="NCS1 FAMILY NUCLEOBASE:CATION SYMPORTER-1"/>
    <property type="match status" value="1"/>
</dbReference>
<evidence type="ECO:0000256" key="5">
    <source>
        <dbReference type="ARBA" id="ARBA00023136"/>
    </source>
</evidence>
<evidence type="ECO:0000313" key="7">
    <source>
        <dbReference type="EMBL" id="KPH85406.1"/>
    </source>
</evidence>
<comment type="caution">
    <text evidence="7">The sequence shown here is derived from an EMBL/GenBank/DDBJ whole genome shotgun (WGS) entry which is preliminary data.</text>
</comment>
<sequence>MSNKSKRFPPEFRERAARMVLEEEKNHPSRWSGAVIMTPWNLYARPELIHLTLDVLATFIGPLIAILLTDYYIVRRGVIDVSALYRSQSNLPYWYHNGINPVAILVMVIAVIVGSAVVFMPALEPIHNLSLFIGGGIAALLYGIIMRRHSYRLTTFPSS</sequence>
<dbReference type="GO" id="GO:0015205">
    <property type="term" value="F:nucleobase transmembrane transporter activity"/>
    <property type="evidence" value="ECO:0007669"/>
    <property type="project" value="TreeGrafter"/>
</dbReference>
<organism evidence="7 8">
    <name type="scientific">Komagataeibacter intermedius AF2</name>
    <dbReference type="NCBI Taxonomy" id="1458464"/>
    <lineage>
        <taxon>Bacteria</taxon>
        <taxon>Pseudomonadati</taxon>
        <taxon>Pseudomonadota</taxon>
        <taxon>Alphaproteobacteria</taxon>
        <taxon>Acetobacterales</taxon>
        <taxon>Acetobacteraceae</taxon>
        <taxon>Komagataeibacter</taxon>
    </lineage>
</organism>
<reference evidence="7 8" key="1">
    <citation type="submission" date="2015-07" db="EMBL/GenBank/DDBJ databases">
        <title>Draft Genome Sequence of Komagataeibacter intermedius Strain AF2, Isolated from Kombucha Tea.</title>
        <authorList>
            <person name="Santos R.A."/>
            <person name="Berretta A.A."/>
            <person name="Barud H.S."/>
            <person name="Ribeiro S.J."/>
            <person name="Gonzalez-Garcia L.N."/>
            <person name="Zucchi T.D."/>
            <person name="Goldman G.H."/>
            <person name="Riano-Pachon D.M."/>
        </authorList>
    </citation>
    <scope>NUCLEOTIDE SEQUENCE [LARGE SCALE GENOMIC DNA]</scope>
    <source>
        <strain evidence="7 8">AF2</strain>
    </source>
</reference>
<dbReference type="Proteomes" id="UP000031553">
    <property type="component" value="Unassembled WGS sequence"/>
</dbReference>
<evidence type="ECO:0000256" key="3">
    <source>
        <dbReference type="ARBA" id="ARBA00022692"/>
    </source>
</evidence>
<evidence type="ECO:0000313" key="8">
    <source>
        <dbReference type="Proteomes" id="UP000031553"/>
    </source>
</evidence>
<evidence type="ECO:0000256" key="1">
    <source>
        <dbReference type="ARBA" id="ARBA00004141"/>
    </source>
</evidence>
<keyword evidence="3 6" id="KW-0812">Transmembrane</keyword>
<dbReference type="RefSeq" id="WP_242407824.1">
    <property type="nucleotide sequence ID" value="NZ_JUFX02000244.1"/>
</dbReference>
<comment type="similarity">
    <text evidence="2">Belongs to the purine-cytosine permease (2.A.39) family.</text>
</comment>
<keyword evidence="4 6" id="KW-1133">Transmembrane helix</keyword>
<feature type="transmembrane region" description="Helical" evidence="6">
    <location>
        <begin position="126"/>
        <end position="145"/>
    </location>
</feature>
<proteinExistence type="inferred from homology"/>
<name>A0A0N0MDL4_9PROT</name>
<dbReference type="Gene3D" id="1.10.4160.10">
    <property type="entry name" value="Hydantoin permease"/>
    <property type="match status" value="1"/>
</dbReference>
<dbReference type="Pfam" id="PF02133">
    <property type="entry name" value="Transp_cyt_pur"/>
    <property type="match status" value="1"/>
</dbReference>
<accession>A0A0N0MDL4</accession>
<dbReference type="InterPro" id="IPR001248">
    <property type="entry name" value="Pur-cyt_permease"/>
</dbReference>
<dbReference type="EMBL" id="JUFX02000244">
    <property type="protein sequence ID" value="KPH85406.1"/>
    <property type="molecule type" value="Genomic_DNA"/>
</dbReference>
<dbReference type="InterPro" id="IPR036388">
    <property type="entry name" value="WH-like_DNA-bd_sf"/>
</dbReference>
<feature type="transmembrane region" description="Helical" evidence="6">
    <location>
        <begin position="48"/>
        <end position="73"/>
    </location>
</feature>
<evidence type="ECO:0000256" key="2">
    <source>
        <dbReference type="ARBA" id="ARBA00008974"/>
    </source>
</evidence>
<dbReference type="GO" id="GO:0005886">
    <property type="term" value="C:plasma membrane"/>
    <property type="evidence" value="ECO:0007669"/>
    <property type="project" value="TreeGrafter"/>
</dbReference>
<evidence type="ECO:0000256" key="6">
    <source>
        <dbReference type="SAM" id="Phobius"/>
    </source>
</evidence>
<dbReference type="PANTHER" id="PTHR30618">
    <property type="entry name" value="NCS1 FAMILY PURINE/PYRIMIDINE TRANSPORTER"/>
    <property type="match status" value="1"/>
</dbReference>
<dbReference type="Gene3D" id="1.10.10.10">
    <property type="entry name" value="Winged helix-like DNA-binding domain superfamily/Winged helix DNA-binding domain"/>
    <property type="match status" value="1"/>
</dbReference>
<protein>
    <submittedName>
        <fullName evidence="7">Amino acid transporter</fullName>
    </submittedName>
</protein>